<evidence type="ECO:0000256" key="6">
    <source>
        <dbReference type="ARBA" id="ARBA00047334"/>
    </source>
</evidence>
<keyword evidence="2 9" id="KW-0808">Transferase</keyword>
<dbReference type="eggNOG" id="COG0352">
    <property type="taxonomic scope" value="Bacteria"/>
</dbReference>
<evidence type="ECO:0000256" key="8">
    <source>
        <dbReference type="ARBA" id="ARBA00047883"/>
    </source>
</evidence>
<dbReference type="InterPro" id="IPR034291">
    <property type="entry name" value="TMP_synthase"/>
</dbReference>
<dbReference type="InterPro" id="IPR022998">
    <property type="entry name" value="ThiamineP_synth_TenI"/>
</dbReference>
<organism evidence="13 14">
    <name type="scientific">Pontibacillus marinus BH030004 = DSM 16465</name>
    <dbReference type="NCBI Taxonomy" id="1385511"/>
    <lineage>
        <taxon>Bacteria</taxon>
        <taxon>Bacillati</taxon>
        <taxon>Bacillota</taxon>
        <taxon>Bacilli</taxon>
        <taxon>Bacillales</taxon>
        <taxon>Bacillaceae</taxon>
        <taxon>Pontibacillus</taxon>
    </lineage>
</organism>
<sequence length="228" mass="24768">MAEHLQLYLVMGSQNCYQDPIEVLQKAIQGGVTCFQYREKGSGAKVGSERGELGLHFKEACHSYGIPFIVNDDVNLAMELEADGVHIGQEDGMVQEIRSLIGSERLLGVSAHNVHEAEKAIKEGADYIGVGPMFHTSTKKDTEQVRGPIVIREIREVFPDFPVVGIGGISKRNAYDVVSSGANGVAVISAISQAENAIIAAQELKQEVEYGVLTEKSNVIRNLIKSED</sequence>
<protein>
    <recommendedName>
        <fullName evidence="9">Thiamine-phosphate synthase</fullName>
        <shortName evidence="9">TP synthase</shortName>
        <shortName evidence="9">TPS</shortName>
        <ecNumber evidence="9">2.5.1.3</ecNumber>
    </recommendedName>
    <alternativeName>
        <fullName evidence="9">Thiamine-phosphate pyrophosphorylase</fullName>
        <shortName evidence="9">TMP pyrophosphorylase</shortName>
        <shortName evidence="9">TMP-PPase</shortName>
    </alternativeName>
</protein>
<dbReference type="InterPro" id="IPR013785">
    <property type="entry name" value="Aldolase_TIM"/>
</dbReference>
<feature type="domain" description="Thiamine phosphate synthase/TenI" evidence="12">
    <location>
        <begin position="7"/>
        <end position="191"/>
    </location>
</feature>
<feature type="binding site" evidence="9">
    <location>
        <position position="168"/>
    </location>
    <ligand>
        <name>2-[(2R,5Z)-2-carboxy-4-methylthiazol-5(2H)-ylidene]ethyl phosphate</name>
        <dbReference type="ChEBI" id="CHEBI:62899"/>
    </ligand>
</feature>
<comment type="catalytic activity">
    <reaction evidence="7 9 10">
        <text>2-(2-carboxy-4-methylthiazol-5-yl)ethyl phosphate + 4-amino-2-methyl-5-(diphosphooxymethyl)pyrimidine + 2 H(+) = thiamine phosphate + CO2 + diphosphate</text>
        <dbReference type="Rhea" id="RHEA:47848"/>
        <dbReference type="ChEBI" id="CHEBI:15378"/>
        <dbReference type="ChEBI" id="CHEBI:16526"/>
        <dbReference type="ChEBI" id="CHEBI:33019"/>
        <dbReference type="ChEBI" id="CHEBI:37575"/>
        <dbReference type="ChEBI" id="CHEBI:57841"/>
        <dbReference type="ChEBI" id="CHEBI:62890"/>
        <dbReference type="EC" id="2.5.1.3"/>
    </reaction>
</comment>
<evidence type="ECO:0000256" key="1">
    <source>
        <dbReference type="ARBA" id="ARBA00005165"/>
    </source>
</evidence>
<feature type="binding site" evidence="9">
    <location>
        <position position="110"/>
    </location>
    <ligand>
        <name>4-amino-2-methyl-5-(diphosphooxymethyl)pyrimidine</name>
        <dbReference type="ChEBI" id="CHEBI:57841"/>
    </ligand>
</feature>
<evidence type="ECO:0000256" key="7">
    <source>
        <dbReference type="ARBA" id="ARBA00047851"/>
    </source>
</evidence>
<dbReference type="AlphaFoldDB" id="A0A0A5G3C8"/>
<comment type="similarity">
    <text evidence="9 10">Belongs to the thiamine-phosphate synthase family.</text>
</comment>
<dbReference type="PANTHER" id="PTHR20857">
    <property type="entry name" value="THIAMINE-PHOSPHATE PYROPHOSPHORYLASE"/>
    <property type="match status" value="1"/>
</dbReference>
<gene>
    <name evidence="9 13" type="primary">thiE</name>
    <name evidence="13" type="ORF">N783_11945</name>
</gene>
<evidence type="ECO:0000256" key="9">
    <source>
        <dbReference type="HAMAP-Rule" id="MF_00097"/>
    </source>
</evidence>
<reference evidence="13 14" key="1">
    <citation type="submission" date="2013-08" db="EMBL/GenBank/DDBJ databases">
        <authorList>
            <person name="Huang J."/>
            <person name="Wang G."/>
        </authorList>
    </citation>
    <scope>NUCLEOTIDE SEQUENCE [LARGE SCALE GENOMIC DNA]</scope>
    <source>
        <strain evidence="13 14">BH030004</strain>
    </source>
</reference>
<dbReference type="SUPFAM" id="SSF51391">
    <property type="entry name" value="Thiamin phosphate synthase"/>
    <property type="match status" value="1"/>
</dbReference>
<comment type="catalytic activity">
    <reaction evidence="6 9 10">
        <text>4-methyl-5-(2-phosphooxyethyl)-thiazole + 4-amino-2-methyl-5-(diphosphooxymethyl)pyrimidine + H(+) = thiamine phosphate + diphosphate</text>
        <dbReference type="Rhea" id="RHEA:22328"/>
        <dbReference type="ChEBI" id="CHEBI:15378"/>
        <dbReference type="ChEBI" id="CHEBI:33019"/>
        <dbReference type="ChEBI" id="CHEBI:37575"/>
        <dbReference type="ChEBI" id="CHEBI:57841"/>
        <dbReference type="ChEBI" id="CHEBI:58296"/>
        <dbReference type="EC" id="2.5.1.3"/>
    </reaction>
</comment>
<accession>A0A0A5G3C8</accession>
<dbReference type="HAMAP" id="MF_00097">
    <property type="entry name" value="TMP_synthase"/>
    <property type="match status" value="1"/>
</dbReference>
<evidence type="ECO:0000256" key="2">
    <source>
        <dbReference type="ARBA" id="ARBA00022679"/>
    </source>
</evidence>
<dbReference type="EMBL" id="AVPF01000030">
    <property type="protein sequence ID" value="KGX86524.1"/>
    <property type="molecule type" value="Genomic_DNA"/>
</dbReference>
<dbReference type="Pfam" id="PF02581">
    <property type="entry name" value="TMP-TENI"/>
    <property type="match status" value="1"/>
</dbReference>
<dbReference type="GO" id="GO:0009228">
    <property type="term" value="P:thiamine biosynthetic process"/>
    <property type="evidence" value="ECO:0007669"/>
    <property type="project" value="UniProtKB-KW"/>
</dbReference>
<comment type="catalytic activity">
    <reaction evidence="8 9 10">
        <text>2-[(2R,5Z)-2-carboxy-4-methylthiazol-5(2H)-ylidene]ethyl phosphate + 4-amino-2-methyl-5-(diphosphooxymethyl)pyrimidine + 2 H(+) = thiamine phosphate + CO2 + diphosphate</text>
        <dbReference type="Rhea" id="RHEA:47844"/>
        <dbReference type="ChEBI" id="CHEBI:15378"/>
        <dbReference type="ChEBI" id="CHEBI:16526"/>
        <dbReference type="ChEBI" id="CHEBI:33019"/>
        <dbReference type="ChEBI" id="CHEBI:37575"/>
        <dbReference type="ChEBI" id="CHEBI:57841"/>
        <dbReference type="ChEBI" id="CHEBI:62899"/>
        <dbReference type="EC" id="2.5.1.3"/>
    </reaction>
</comment>
<dbReference type="GO" id="GO:0004789">
    <property type="term" value="F:thiamine-phosphate diphosphorylase activity"/>
    <property type="evidence" value="ECO:0007669"/>
    <property type="project" value="UniProtKB-UniRule"/>
</dbReference>
<dbReference type="GO" id="GO:0009229">
    <property type="term" value="P:thiamine diphosphate biosynthetic process"/>
    <property type="evidence" value="ECO:0007669"/>
    <property type="project" value="UniProtKB-UniRule"/>
</dbReference>
<keyword evidence="4 9" id="KW-0460">Magnesium</keyword>
<feature type="binding site" evidence="9">
    <location>
        <begin position="188"/>
        <end position="189"/>
    </location>
    <ligand>
        <name>2-[(2R,5Z)-2-carboxy-4-methylthiazol-5(2H)-ylidene]ethyl phosphate</name>
        <dbReference type="ChEBI" id="CHEBI:62899"/>
    </ligand>
</feature>
<dbReference type="PANTHER" id="PTHR20857:SF15">
    <property type="entry name" value="THIAMINE-PHOSPHATE SYNTHASE"/>
    <property type="match status" value="1"/>
</dbReference>
<evidence type="ECO:0000256" key="4">
    <source>
        <dbReference type="ARBA" id="ARBA00022842"/>
    </source>
</evidence>
<dbReference type="EC" id="2.5.1.3" evidence="9"/>
<comment type="pathway">
    <text evidence="1 9 11">Cofactor biosynthesis; thiamine diphosphate biosynthesis; thiamine phosphate from 4-amino-2-methyl-5-diphosphomethylpyrimidine and 4-methyl-5-(2-phosphoethyl)-thiazole: step 1/1.</text>
</comment>
<feature type="binding site" evidence="9">
    <location>
        <position position="139"/>
    </location>
    <ligand>
        <name>4-amino-2-methyl-5-(diphosphooxymethyl)pyrimidine</name>
        <dbReference type="ChEBI" id="CHEBI:57841"/>
    </ligand>
</feature>
<comment type="caution">
    <text evidence="13">The sequence shown here is derived from an EMBL/GenBank/DDBJ whole genome shotgun (WGS) entry which is preliminary data.</text>
</comment>
<evidence type="ECO:0000256" key="10">
    <source>
        <dbReference type="RuleBase" id="RU003826"/>
    </source>
</evidence>
<dbReference type="STRING" id="1385511.GCA_000425225_01770"/>
<dbReference type="UniPathway" id="UPA00060">
    <property type="reaction ID" value="UER00141"/>
</dbReference>
<dbReference type="GO" id="GO:0005737">
    <property type="term" value="C:cytoplasm"/>
    <property type="evidence" value="ECO:0007669"/>
    <property type="project" value="TreeGrafter"/>
</dbReference>
<dbReference type="NCBIfam" id="TIGR00693">
    <property type="entry name" value="thiE"/>
    <property type="match status" value="1"/>
</dbReference>
<evidence type="ECO:0000256" key="5">
    <source>
        <dbReference type="ARBA" id="ARBA00022977"/>
    </source>
</evidence>
<keyword evidence="14" id="KW-1185">Reference proteome</keyword>
<evidence type="ECO:0000256" key="11">
    <source>
        <dbReference type="RuleBase" id="RU004253"/>
    </source>
</evidence>
<evidence type="ECO:0000313" key="13">
    <source>
        <dbReference type="EMBL" id="KGX86524.1"/>
    </source>
</evidence>
<feature type="binding site" evidence="9">
    <location>
        <position position="91"/>
    </location>
    <ligand>
        <name>Mg(2+)</name>
        <dbReference type="ChEBI" id="CHEBI:18420"/>
    </ligand>
</feature>
<evidence type="ECO:0000313" key="14">
    <source>
        <dbReference type="Proteomes" id="UP000030403"/>
    </source>
</evidence>
<comment type="cofactor">
    <cofactor evidence="9">
        <name>Mg(2+)</name>
        <dbReference type="ChEBI" id="CHEBI:18420"/>
    </cofactor>
    <text evidence="9">Binds 1 Mg(2+) ion per subunit.</text>
</comment>
<name>A0A0A5G3C8_9BACI</name>
<dbReference type="InterPro" id="IPR036206">
    <property type="entry name" value="ThiamineP_synth_sf"/>
</dbReference>
<dbReference type="Gene3D" id="3.20.20.70">
    <property type="entry name" value="Aldolase class I"/>
    <property type="match status" value="1"/>
</dbReference>
<feature type="binding site" evidence="9">
    <location>
        <begin position="136"/>
        <end position="138"/>
    </location>
    <ligand>
        <name>2-[(2R,5Z)-2-carboxy-4-methylthiazol-5(2H)-ylidene]ethyl phosphate</name>
        <dbReference type="ChEBI" id="CHEBI:62899"/>
    </ligand>
</feature>
<dbReference type="GO" id="GO:0000287">
    <property type="term" value="F:magnesium ion binding"/>
    <property type="evidence" value="ECO:0007669"/>
    <property type="project" value="UniProtKB-UniRule"/>
</dbReference>
<proteinExistence type="inferred from homology"/>
<keyword evidence="3 9" id="KW-0479">Metal-binding</keyword>
<evidence type="ECO:0000256" key="3">
    <source>
        <dbReference type="ARBA" id="ARBA00022723"/>
    </source>
</evidence>
<dbReference type="Proteomes" id="UP000030403">
    <property type="component" value="Unassembled WGS sequence"/>
</dbReference>
<dbReference type="CDD" id="cd00564">
    <property type="entry name" value="TMP_TenI"/>
    <property type="match status" value="1"/>
</dbReference>
<feature type="binding site" evidence="9">
    <location>
        <position position="71"/>
    </location>
    <ligand>
        <name>4-amino-2-methyl-5-(diphosphooxymethyl)pyrimidine</name>
        <dbReference type="ChEBI" id="CHEBI:57841"/>
    </ligand>
</feature>
<feature type="binding site" evidence="9">
    <location>
        <position position="72"/>
    </location>
    <ligand>
        <name>Mg(2+)</name>
        <dbReference type="ChEBI" id="CHEBI:18420"/>
    </ligand>
</feature>
<keyword evidence="5 9" id="KW-0784">Thiamine biosynthesis</keyword>
<feature type="binding site" evidence="9">
    <location>
        <begin position="36"/>
        <end position="40"/>
    </location>
    <ligand>
        <name>4-amino-2-methyl-5-(diphosphooxymethyl)pyrimidine</name>
        <dbReference type="ChEBI" id="CHEBI:57841"/>
    </ligand>
</feature>
<evidence type="ECO:0000259" key="12">
    <source>
        <dbReference type="Pfam" id="PF02581"/>
    </source>
</evidence>
<dbReference type="FunFam" id="3.20.20.70:FF:000096">
    <property type="entry name" value="Thiamine-phosphate synthase"/>
    <property type="match status" value="1"/>
</dbReference>
<comment type="function">
    <text evidence="9">Condenses 4-methyl-5-(beta-hydroxyethyl)thiazole monophosphate (THZ-P) and 2-methyl-4-amino-5-hydroxymethyl pyrimidine pyrophosphate (HMP-PP) to form thiamine monophosphate (TMP).</text>
</comment>